<dbReference type="PATRIC" id="fig|749414.3.peg.8615"/>
<dbReference type="eggNOG" id="ENOG5031YF8">
    <property type="taxonomic scope" value="Bacteria"/>
</dbReference>
<evidence type="ECO:0008006" key="4">
    <source>
        <dbReference type="Google" id="ProtNLM"/>
    </source>
</evidence>
<organism evidence="2 3">
    <name type="scientific">Streptomyces bingchenggensis (strain BCW-1)</name>
    <dbReference type="NCBI Taxonomy" id="749414"/>
    <lineage>
        <taxon>Bacteria</taxon>
        <taxon>Bacillati</taxon>
        <taxon>Actinomycetota</taxon>
        <taxon>Actinomycetes</taxon>
        <taxon>Kitasatosporales</taxon>
        <taxon>Streptomycetaceae</taxon>
        <taxon>Streptomyces</taxon>
    </lineage>
</organism>
<evidence type="ECO:0000256" key="1">
    <source>
        <dbReference type="SAM" id="SignalP"/>
    </source>
</evidence>
<protein>
    <recommendedName>
        <fullName evidence="4">Secreted protein</fullName>
    </recommendedName>
</protein>
<accession>D7BSJ3</accession>
<dbReference type="AlphaFoldDB" id="D7BSJ3"/>
<keyword evidence="3" id="KW-1185">Reference proteome</keyword>
<gene>
    <name evidence="2" type="ordered locus">SBI_08372</name>
</gene>
<dbReference type="RefSeq" id="WP_014180940.1">
    <property type="nucleotide sequence ID" value="NC_016582.1"/>
</dbReference>
<dbReference type="Proteomes" id="UP000000377">
    <property type="component" value="Chromosome"/>
</dbReference>
<proteinExistence type="predicted"/>
<evidence type="ECO:0000313" key="2">
    <source>
        <dbReference type="EMBL" id="ADI11490.1"/>
    </source>
</evidence>
<sequence>MRKRSAVLTLGAALLAATAVSAPAQATSTASWLLVKTYATKAACVDAGQQYQREGFNEYKCEYVSTAATKYWLYIR</sequence>
<name>D7BSJ3_STRBB</name>
<dbReference type="KEGG" id="sbh:SBI_08372"/>
<keyword evidence="1" id="KW-0732">Signal</keyword>
<feature type="signal peptide" evidence="1">
    <location>
        <begin position="1"/>
        <end position="26"/>
    </location>
</feature>
<evidence type="ECO:0000313" key="3">
    <source>
        <dbReference type="Proteomes" id="UP000000377"/>
    </source>
</evidence>
<dbReference type="HOGENOM" id="CLU_2652778_0_0_11"/>
<feature type="chain" id="PRO_5003093499" description="Secreted protein" evidence="1">
    <location>
        <begin position="27"/>
        <end position="76"/>
    </location>
</feature>
<dbReference type="EMBL" id="CP002047">
    <property type="protein sequence ID" value="ADI11490.1"/>
    <property type="molecule type" value="Genomic_DNA"/>
</dbReference>
<reference evidence="2 3" key="1">
    <citation type="journal article" date="2010" name="J. Bacteriol.">
        <title>Genome sequence of the milbemycin-producing bacterium Streptomyces bingchenggensis.</title>
        <authorList>
            <person name="Wang X.J."/>
            <person name="Yan Y.J."/>
            <person name="Zhang B."/>
            <person name="An J."/>
            <person name="Wang J.J."/>
            <person name="Tian J."/>
            <person name="Jiang L."/>
            <person name="Chen Y.H."/>
            <person name="Huang S.X."/>
            <person name="Yin M."/>
            <person name="Zhang J."/>
            <person name="Gao A.L."/>
            <person name="Liu C.X."/>
            <person name="Zhu Z.X."/>
            <person name="Xiang W.S."/>
        </authorList>
    </citation>
    <scope>NUCLEOTIDE SEQUENCE [LARGE SCALE GENOMIC DNA]</scope>
    <source>
        <strain evidence="2 3">BCW-1</strain>
    </source>
</reference>